<dbReference type="Pfam" id="PF08378">
    <property type="entry name" value="NERD"/>
    <property type="match status" value="1"/>
</dbReference>
<protein>
    <submittedName>
        <fullName evidence="4">NERD domain-containing protein</fullName>
    </submittedName>
</protein>
<dbReference type="RefSeq" id="WP_214176594.1">
    <property type="nucleotide sequence ID" value="NZ_JAHCVK010000012.1"/>
</dbReference>
<proteinExistence type="predicted"/>
<evidence type="ECO:0000313" key="5">
    <source>
        <dbReference type="Proteomes" id="UP000756860"/>
    </source>
</evidence>
<evidence type="ECO:0000256" key="2">
    <source>
        <dbReference type="SAM" id="Phobius"/>
    </source>
</evidence>
<keyword evidence="1" id="KW-0175">Coiled coil</keyword>
<feature type="transmembrane region" description="Helical" evidence="2">
    <location>
        <begin position="12"/>
        <end position="31"/>
    </location>
</feature>
<keyword evidence="5" id="KW-1185">Reference proteome</keyword>
<keyword evidence="2" id="KW-0812">Transmembrane</keyword>
<reference evidence="4 5" key="1">
    <citation type="submission" date="2021-05" db="EMBL/GenBank/DDBJ databases">
        <title>The draft genome of Geobacter luticola JCM 17780.</title>
        <authorList>
            <person name="Xu Z."/>
            <person name="Masuda Y."/>
            <person name="Itoh H."/>
            <person name="Senoo K."/>
        </authorList>
    </citation>
    <scope>NUCLEOTIDE SEQUENCE [LARGE SCALE GENOMIC DNA]</scope>
    <source>
        <strain evidence="4 5">JCM 17780</strain>
    </source>
</reference>
<sequence length="522" mass="60480">MFSPKPFRQGLYILARFCVCLYLSVVVAQYLNNRNYSDYMGRALVKIHAEARFGLDANQLAKLLLEGNHAKLQEMLDRNAGIYALAITDCTEMKEACDGQKILFATNPALIRSGEIRVEDLIRYPYVVLRRQSSSILDILEHQAKGGSGKGMIVGRVYSISTIPTFAEDYRLWMKDPFRNDDLWRRYLITMTTCLSGGWGFWILMELFLKIRRIERKNARQREHDLLRDADLFLRQFEAKERQLEDEEQRSRSQYEIYIGRIRELERKLQNVDDYRRSAETLIRELEEEKAQQSVTFREELERTNLQKQALQAEFEKYRKDPRKDRPGASTALEMAINPQFANSFEKKVFTAIAKSPRCQNGDWNVVTSFDVATGRGGSQFVDCMVITRDCLIVVEAKNYSGRIEAEGDLENTTWLCRSDDTTVEVKSAWGTNPYHQVREYTMSLMNLVKRGRWKLSAYGVIVFPEGTDISGLEEKIGKFYRVTSFDRLVSLLGNLDAEARRMNAFTKRPTPEQIENLIRGK</sequence>
<evidence type="ECO:0000256" key="1">
    <source>
        <dbReference type="SAM" id="Coils"/>
    </source>
</evidence>
<keyword evidence="2" id="KW-1133">Transmembrane helix</keyword>
<accession>A0ABS5SIJ4</accession>
<dbReference type="Proteomes" id="UP000756860">
    <property type="component" value="Unassembled WGS sequence"/>
</dbReference>
<dbReference type="InterPro" id="IPR011528">
    <property type="entry name" value="NERD"/>
</dbReference>
<dbReference type="EMBL" id="JAHCVK010000012">
    <property type="protein sequence ID" value="MBT0654586.1"/>
    <property type="molecule type" value="Genomic_DNA"/>
</dbReference>
<feature type="domain" description="NERD" evidence="3">
    <location>
        <begin position="345"/>
        <end position="465"/>
    </location>
</feature>
<evidence type="ECO:0000313" key="4">
    <source>
        <dbReference type="EMBL" id="MBT0654586.1"/>
    </source>
</evidence>
<feature type="transmembrane region" description="Helical" evidence="2">
    <location>
        <begin position="187"/>
        <end position="209"/>
    </location>
</feature>
<feature type="coiled-coil region" evidence="1">
    <location>
        <begin position="230"/>
        <end position="321"/>
    </location>
</feature>
<gene>
    <name evidence="4" type="ORF">KI810_16155</name>
</gene>
<name>A0ABS5SIJ4_9BACT</name>
<evidence type="ECO:0000259" key="3">
    <source>
        <dbReference type="Pfam" id="PF08378"/>
    </source>
</evidence>
<comment type="caution">
    <text evidence="4">The sequence shown here is derived from an EMBL/GenBank/DDBJ whole genome shotgun (WGS) entry which is preliminary data.</text>
</comment>
<organism evidence="4 5">
    <name type="scientific">Geomobilimonas luticola</name>
    <dbReference type="NCBI Taxonomy" id="1114878"/>
    <lineage>
        <taxon>Bacteria</taxon>
        <taxon>Pseudomonadati</taxon>
        <taxon>Thermodesulfobacteriota</taxon>
        <taxon>Desulfuromonadia</taxon>
        <taxon>Geobacterales</taxon>
        <taxon>Geobacteraceae</taxon>
        <taxon>Geomobilimonas</taxon>
    </lineage>
</organism>
<keyword evidence="2" id="KW-0472">Membrane</keyword>